<dbReference type="SUPFAM" id="SSF56112">
    <property type="entry name" value="Protein kinase-like (PK-like)"/>
    <property type="match status" value="1"/>
</dbReference>
<evidence type="ECO:0000256" key="1">
    <source>
        <dbReference type="ARBA" id="ARBA00038101"/>
    </source>
</evidence>
<dbReference type="InterPro" id="IPR011990">
    <property type="entry name" value="TPR-like_helical_dom_sf"/>
</dbReference>
<name>A0ABR2GSF9_9EUKA</name>
<dbReference type="InterPro" id="IPR011009">
    <property type="entry name" value="Kinase-like_dom_sf"/>
</dbReference>
<sequence length="744" mass="84590">MSTKVEILDLQQYERLERISKNSNYDLYKVRRIETEKIYIAKISNTSIEDESSNPFLKEINNGIQYNIPSVIKYIGYSPVNFENKKRPVIILEYCSNGTLEKIIDLENNSKTVKGWNDTKRLITLYGISYAMSILHSQNIVFKDLSPSNVFMDDSLFPKIHGFSHISPITDEEDSDRESNSDIAPAYMAPEVMNEEPYQLKSDVYSFGILAYEIVSGKRAFSKPASIMKILTGDRPKFSESVPKCYQELISRCWSENIDERPTFSEIMEYLKTDKDFITENVDQGEFNDYQAIFDSVTPTIPDDVKLLHQGLDFLQTDKKEAFERFKESAEKGNLEAMNYCGIMLLNDEDIPSNEEEAKRYFKEAAESGNAEAMNNYGFYLLQTKNTGEDKASDYLKKSADEGCVDAMINYGNLLYCGDDTQNVLTNKEEALKYFKMAADKNSPDGLYYYALMLKNGEGIDKPDLKQALQLFKQVSDDEEKPEAMLEYALLLINEDADIGAPHDKEKALKYLKNAADKGNIDAMYNYASILFNDAKEKEFKEEAIKYYKNSAEKGHLNGMNEYALISDNKDIDDKLIAKYFKMAANFGCIDAMYNYGWALFNGVGVAANSEKALRYFKKAADFGHVDAMYKYATMMEYGEGADIDKNEAMKYYKQAADEGSIDAMNSYALMISKDDEVTQNDEEASEYFKKAADLGHANAMNNYGEMLMNGKGVPKDENKALQYFKMAADLEDPDGIANYQKTT</sequence>
<dbReference type="InterPro" id="IPR050767">
    <property type="entry name" value="Sel1_AlgK"/>
</dbReference>
<dbReference type="InterPro" id="IPR001245">
    <property type="entry name" value="Ser-Thr/Tyr_kinase_cat_dom"/>
</dbReference>
<dbReference type="SMART" id="SM00671">
    <property type="entry name" value="SEL1"/>
    <property type="match status" value="10"/>
</dbReference>
<evidence type="ECO:0000313" key="3">
    <source>
        <dbReference type="EMBL" id="KAK8836872.1"/>
    </source>
</evidence>
<dbReference type="Pfam" id="PF07714">
    <property type="entry name" value="PK_Tyr_Ser-Thr"/>
    <property type="match status" value="1"/>
</dbReference>
<protein>
    <recommendedName>
        <fullName evidence="2">Protein kinase domain-containing protein</fullName>
    </recommendedName>
</protein>
<dbReference type="Pfam" id="PF08238">
    <property type="entry name" value="Sel1"/>
    <property type="match status" value="10"/>
</dbReference>
<dbReference type="EMBL" id="JAPFFF010000063">
    <property type="protein sequence ID" value="KAK8836872.1"/>
    <property type="molecule type" value="Genomic_DNA"/>
</dbReference>
<reference evidence="3 4" key="1">
    <citation type="submission" date="2024-04" db="EMBL/GenBank/DDBJ databases">
        <title>Tritrichomonas musculus Genome.</title>
        <authorList>
            <person name="Alves-Ferreira E."/>
            <person name="Grigg M."/>
            <person name="Lorenzi H."/>
            <person name="Galac M."/>
        </authorList>
    </citation>
    <scope>NUCLEOTIDE SEQUENCE [LARGE SCALE GENOMIC DNA]</scope>
    <source>
        <strain evidence="3 4">EAF2021</strain>
    </source>
</reference>
<feature type="domain" description="Protein kinase" evidence="2">
    <location>
        <begin position="13"/>
        <end position="278"/>
    </location>
</feature>
<comment type="caution">
    <text evidence="3">The sequence shown here is derived from an EMBL/GenBank/DDBJ whole genome shotgun (WGS) entry which is preliminary data.</text>
</comment>
<dbReference type="PANTHER" id="PTHR11102">
    <property type="entry name" value="SEL-1-LIKE PROTEIN"/>
    <property type="match status" value="1"/>
</dbReference>
<organism evidence="3 4">
    <name type="scientific">Tritrichomonas musculus</name>
    <dbReference type="NCBI Taxonomy" id="1915356"/>
    <lineage>
        <taxon>Eukaryota</taxon>
        <taxon>Metamonada</taxon>
        <taxon>Parabasalia</taxon>
        <taxon>Tritrichomonadida</taxon>
        <taxon>Tritrichomonadidae</taxon>
        <taxon>Tritrichomonas</taxon>
    </lineage>
</organism>
<accession>A0ABR2GSF9</accession>
<comment type="similarity">
    <text evidence="1">Belongs to the sel-1 family.</text>
</comment>
<keyword evidence="4" id="KW-1185">Reference proteome</keyword>
<evidence type="ECO:0000313" key="4">
    <source>
        <dbReference type="Proteomes" id="UP001470230"/>
    </source>
</evidence>
<proteinExistence type="inferred from homology"/>
<dbReference type="PROSITE" id="PS50011">
    <property type="entry name" value="PROTEIN_KINASE_DOM"/>
    <property type="match status" value="1"/>
</dbReference>
<dbReference type="Gene3D" id="1.25.40.10">
    <property type="entry name" value="Tetratricopeptide repeat domain"/>
    <property type="match status" value="2"/>
</dbReference>
<dbReference type="Proteomes" id="UP001470230">
    <property type="component" value="Unassembled WGS sequence"/>
</dbReference>
<dbReference type="InterPro" id="IPR006597">
    <property type="entry name" value="Sel1-like"/>
</dbReference>
<dbReference type="InterPro" id="IPR000719">
    <property type="entry name" value="Prot_kinase_dom"/>
</dbReference>
<gene>
    <name evidence="3" type="ORF">M9Y10_037398</name>
</gene>
<dbReference type="Gene3D" id="1.10.510.10">
    <property type="entry name" value="Transferase(Phosphotransferase) domain 1"/>
    <property type="match status" value="1"/>
</dbReference>
<dbReference type="PANTHER" id="PTHR11102:SF160">
    <property type="entry name" value="ERAD-ASSOCIATED E3 UBIQUITIN-PROTEIN LIGASE COMPONENT HRD3"/>
    <property type="match status" value="1"/>
</dbReference>
<evidence type="ECO:0000259" key="2">
    <source>
        <dbReference type="PROSITE" id="PS50011"/>
    </source>
</evidence>
<dbReference type="SUPFAM" id="SSF81901">
    <property type="entry name" value="HCP-like"/>
    <property type="match status" value="3"/>
</dbReference>